<dbReference type="InterPro" id="IPR024385">
    <property type="entry name" value="DUF3854"/>
</dbReference>
<feature type="domain" description="DUF3854" evidence="1">
    <location>
        <begin position="439"/>
        <end position="499"/>
    </location>
</feature>
<reference evidence="2 3" key="1">
    <citation type="submission" date="2017-06" db="EMBL/GenBank/DDBJ databases">
        <authorList>
            <person name="Swanenburg J."/>
            <person name="Kort R."/>
        </authorList>
    </citation>
    <scope>NUCLEOTIDE SEQUENCE [LARGE SCALE GENOMIC DNA]</scope>
    <source>
        <strain evidence="2 3">RL05</strain>
    </source>
</reference>
<evidence type="ECO:0000259" key="1">
    <source>
        <dbReference type="Pfam" id="PF12965"/>
    </source>
</evidence>
<dbReference type="AlphaFoldDB" id="A0A4R6CQC7"/>
<proteinExistence type="predicted"/>
<evidence type="ECO:0000313" key="2">
    <source>
        <dbReference type="EMBL" id="TDN28777.1"/>
    </source>
</evidence>
<name>A0A4R6CQC7_9LACO</name>
<gene>
    <name evidence="2" type="ORF">CEE75_12385</name>
</gene>
<protein>
    <recommendedName>
        <fullName evidence="1">DUF3854 domain-containing protein</fullName>
    </recommendedName>
</protein>
<dbReference type="RefSeq" id="WP_133476778.1">
    <property type="nucleotide sequence ID" value="NZ_JACCPV010000152.1"/>
</dbReference>
<evidence type="ECO:0000313" key="3">
    <source>
        <dbReference type="Proteomes" id="UP000295195"/>
    </source>
</evidence>
<sequence>MQNLQSKYAELEEKLGGALRETDMIDTDYKDPQHPVYWLEFYGAHCPICGGTHWCMINVTGTKVVCQRQTNNHPFRATGGYMYYLDKNFKVSFDVSKQKPLITHPKAKPEILDMFYRAVMLCYPLCDKHRENLHKRGMTDEMINLRGKRAFGTYYPTKKDKDGNVVDYFSQAKIEPSRDGRPVKIISLWNGMLDNLKTETGNPKFTHDYWFGVPGFYNVEYPYNGKTYQIPKFAPKVFGMLVPFYNEYNQIIGMQSRVDHVRETAEIINSSVLGGKLKVDFNSYTRKYKVLLYSAIGKKEATVIAEGEVPVDQDVVNLDYAGMKYEFKIQKGGKYFWVSSAKQKDGAKSQSPVSVVYNPEIARLDPTKVDSNTGKTTELDQIKAYSKKPKAIWLTEGGLKAIIATDYLPMRFNQQQLDVIGRDFLAVGGVSQYSHFLPMLKKLNVTSVTTAYDMDFQENQQVKDNYRKLLKMLKQHGYKVRFANWDLSKAKGIDDALVKGIEIDFKEI</sequence>
<dbReference type="Pfam" id="PF12965">
    <property type="entry name" value="DUF3854"/>
    <property type="match status" value="1"/>
</dbReference>
<accession>A0A4R6CQC7</accession>
<organism evidence="2 3">
    <name type="scientific">Lactobacillus crispatus</name>
    <dbReference type="NCBI Taxonomy" id="47770"/>
    <lineage>
        <taxon>Bacteria</taxon>
        <taxon>Bacillati</taxon>
        <taxon>Bacillota</taxon>
        <taxon>Bacilli</taxon>
        <taxon>Lactobacillales</taxon>
        <taxon>Lactobacillaceae</taxon>
        <taxon>Lactobacillus</taxon>
    </lineage>
</organism>
<dbReference type="Proteomes" id="UP000295195">
    <property type="component" value="Unassembled WGS sequence"/>
</dbReference>
<comment type="caution">
    <text evidence="2">The sequence shown here is derived from an EMBL/GenBank/DDBJ whole genome shotgun (WGS) entry which is preliminary data.</text>
</comment>
<dbReference type="EMBL" id="NKLP01000260">
    <property type="protein sequence ID" value="TDN28777.1"/>
    <property type="molecule type" value="Genomic_DNA"/>
</dbReference>